<comment type="caution">
    <text evidence="2">The sequence shown here is derived from an EMBL/GenBank/DDBJ whole genome shotgun (WGS) entry which is preliminary data.</text>
</comment>
<keyword evidence="3" id="KW-1185">Reference proteome</keyword>
<proteinExistence type="predicted"/>
<dbReference type="EMBL" id="JAGKQH010000008">
    <property type="protein sequence ID" value="KAG6592991.1"/>
    <property type="molecule type" value="Genomic_DNA"/>
</dbReference>
<sequence>MVFVMQSSRYSWEEFLCCPFGQIFSSSSSSSSSFILNFIAVDFLRCSLSAECNLLNFIAVDFLHCSLSAESNLFFSPHLTPTDRESADEPVKSTPLAPTAAGDSSPENHRWVMFDLLPQSSSSFSSLKCNFHQLNHSPKPTIDCLDCCEACDIFRFGPTPGKSEAKRAEMLSSEAFTGNLINPI</sequence>
<dbReference type="AlphaFoldDB" id="A0AAV6N7C7"/>
<reference evidence="2 3" key="1">
    <citation type="journal article" date="2021" name="Hortic Res">
        <title>The domestication of Cucurbita argyrosperma as revealed by the genome of its wild relative.</title>
        <authorList>
            <person name="Barrera-Redondo J."/>
            <person name="Sanchez-de la Vega G."/>
            <person name="Aguirre-Liguori J.A."/>
            <person name="Castellanos-Morales G."/>
            <person name="Gutierrez-Guerrero Y.T."/>
            <person name="Aguirre-Dugua X."/>
            <person name="Aguirre-Planter E."/>
            <person name="Tenaillon M.I."/>
            <person name="Lira-Saade R."/>
            <person name="Eguiarte L.E."/>
        </authorList>
    </citation>
    <scope>NUCLEOTIDE SEQUENCE [LARGE SCALE GENOMIC DNA]</scope>
    <source>
        <strain evidence="2">JBR-2021</strain>
    </source>
</reference>
<name>A0AAV6N7C7_9ROSI</name>
<protein>
    <submittedName>
        <fullName evidence="2">Uncharacterized protein</fullName>
    </submittedName>
</protein>
<feature type="non-terminal residue" evidence="2">
    <location>
        <position position="1"/>
    </location>
</feature>
<gene>
    <name evidence="2" type="ORF">SDJN03_12467</name>
</gene>
<evidence type="ECO:0000313" key="2">
    <source>
        <dbReference type="EMBL" id="KAG6592991.1"/>
    </source>
</evidence>
<evidence type="ECO:0000313" key="3">
    <source>
        <dbReference type="Proteomes" id="UP000685013"/>
    </source>
</evidence>
<organism evidence="2 3">
    <name type="scientific">Cucurbita argyrosperma subsp. sororia</name>
    <dbReference type="NCBI Taxonomy" id="37648"/>
    <lineage>
        <taxon>Eukaryota</taxon>
        <taxon>Viridiplantae</taxon>
        <taxon>Streptophyta</taxon>
        <taxon>Embryophyta</taxon>
        <taxon>Tracheophyta</taxon>
        <taxon>Spermatophyta</taxon>
        <taxon>Magnoliopsida</taxon>
        <taxon>eudicotyledons</taxon>
        <taxon>Gunneridae</taxon>
        <taxon>Pentapetalae</taxon>
        <taxon>rosids</taxon>
        <taxon>fabids</taxon>
        <taxon>Cucurbitales</taxon>
        <taxon>Cucurbitaceae</taxon>
        <taxon>Cucurbiteae</taxon>
        <taxon>Cucurbita</taxon>
    </lineage>
</organism>
<evidence type="ECO:0000256" key="1">
    <source>
        <dbReference type="SAM" id="MobiDB-lite"/>
    </source>
</evidence>
<feature type="region of interest" description="Disordered" evidence="1">
    <location>
        <begin position="84"/>
        <end position="105"/>
    </location>
</feature>
<accession>A0AAV6N7C7</accession>
<dbReference type="Proteomes" id="UP000685013">
    <property type="component" value="Chromosome 8"/>
</dbReference>